<dbReference type="Gene3D" id="4.10.240.10">
    <property type="entry name" value="Zn(2)-C6 fungal-type DNA-binding domain"/>
    <property type="match status" value="1"/>
</dbReference>
<name>A0A8H3BGX4_9AGAM</name>
<evidence type="ECO:0000313" key="5">
    <source>
        <dbReference type="EMBL" id="CAE6456741.1"/>
    </source>
</evidence>
<dbReference type="PANTHER" id="PTHR37534:SF46">
    <property type="entry name" value="ZN(II)2CYS6 TRANSCRIPTION FACTOR (EUROFUNG)"/>
    <property type="match status" value="1"/>
</dbReference>
<dbReference type="SUPFAM" id="SSF57701">
    <property type="entry name" value="Zn2/Cys6 DNA-binding domain"/>
    <property type="match status" value="1"/>
</dbReference>
<proteinExistence type="predicted"/>
<dbReference type="Proteomes" id="UP000663888">
    <property type="component" value="Unassembled WGS sequence"/>
</dbReference>
<dbReference type="EMBL" id="CAJMWX010001048">
    <property type="protein sequence ID" value="CAE6456741.1"/>
    <property type="molecule type" value="Genomic_DNA"/>
</dbReference>
<gene>
    <name evidence="5" type="ORF">RDB_LOCUS79024</name>
</gene>
<evidence type="ECO:0000259" key="4">
    <source>
        <dbReference type="PROSITE" id="PS50048"/>
    </source>
</evidence>
<evidence type="ECO:0000256" key="1">
    <source>
        <dbReference type="ARBA" id="ARBA00004123"/>
    </source>
</evidence>
<dbReference type="GO" id="GO:0008270">
    <property type="term" value="F:zinc ion binding"/>
    <property type="evidence" value="ECO:0007669"/>
    <property type="project" value="InterPro"/>
</dbReference>
<evidence type="ECO:0000256" key="3">
    <source>
        <dbReference type="SAM" id="MobiDB-lite"/>
    </source>
</evidence>
<dbReference type="PROSITE" id="PS50048">
    <property type="entry name" value="ZN2_CY6_FUNGAL_2"/>
    <property type="match status" value="1"/>
</dbReference>
<comment type="subcellular location">
    <subcellularLocation>
        <location evidence="1">Nucleus</location>
    </subcellularLocation>
</comment>
<comment type="caution">
    <text evidence="5">The sequence shown here is derived from an EMBL/GenBank/DDBJ whole genome shotgun (WGS) entry which is preliminary data.</text>
</comment>
<dbReference type="Pfam" id="PF00172">
    <property type="entry name" value="Zn_clus"/>
    <property type="match status" value="1"/>
</dbReference>
<accession>A0A8H3BGX4</accession>
<evidence type="ECO:0000256" key="2">
    <source>
        <dbReference type="ARBA" id="ARBA00023242"/>
    </source>
</evidence>
<organism evidence="5 6">
    <name type="scientific">Rhizoctonia solani</name>
    <dbReference type="NCBI Taxonomy" id="456999"/>
    <lineage>
        <taxon>Eukaryota</taxon>
        <taxon>Fungi</taxon>
        <taxon>Dikarya</taxon>
        <taxon>Basidiomycota</taxon>
        <taxon>Agaricomycotina</taxon>
        <taxon>Agaricomycetes</taxon>
        <taxon>Cantharellales</taxon>
        <taxon>Ceratobasidiaceae</taxon>
        <taxon>Rhizoctonia</taxon>
    </lineage>
</organism>
<dbReference type="GO" id="GO:0000981">
    <property type="term" value="F:DNA-binding transcription factor activity, RNA polymerase II-specific"/>
    <property type="evidence" value="ECO:0007669"/>
    <property type="project" value="InterPro"/>
</dbReference>
<dbReference type="GO" id="GO:0005634">
    <property type="term" value="C:nucleus"/>
    <property type="evidence" value="ECO:0007669"/>
    <property type="project" value="UniProtKB-SubCell"/>
</dbReference>
<dbReference type="Pfam" id="PF11951">
    <property type="entry name" value="Fungal_trans_2"/>
    <property type="match status" value="1"/>
</dbReference>
<dbReference type="PANTHER" id="PTHR37534">
    <property type="entry name" value="TRANSCRIPTIONAL ACTIVATOR PROTEIN UGA3"/>
    <property type="match status" value="1"/>
</dbReference>
<keyword evidence="2" id="KW-0539">Nucleus</keyword>
<feature type="domain" description="Zn(2)-C6 fungal-type" evidence="4">
    <location>
        <begin position="26"/>
        <end position="58"/>
    </location>
</feature>
<dbReference type="InterPro" id="IPR001138">
    <property type="entry name" value="Zn2Cys6_DnaBD"/>
</dbReference>
<dbReference type="InterPro" id="IPR036864">
    <property type="entry name" value="Zn2-C6_fun-type_DNA-bd_sf"/>
</dbReference>
<dbReference type="InterPro" id="IPR021858">
    <property type="entry name" value="Fun_TF"/>
</dbReference>
<feature type="compositionally biased region" description="Basic and acidic residues" evidence="3">
    <location>
        <begin position="116"/>
        <end position="125"/>
    </location>
</feature>
<dbReference type="PROSITE" id="PS00463">
    <property type="entry name" value="ZN2_CY6_FUNGAL_1"/>
    <property type="match status" value="1"/>
</dbReference>
<dbReference type="AlphaFoldDB" id="A0A8H3BGX4"/>
<sequence>MPAARRTRSGRVAPSAPTKRIRTKGGCLTCRIRRKKCDESREFANGGCETCARLHIECLGYSTKRPDWLKGARVDDFKRKIKHFLADHSARSSARSPEEAFLELHHLRNSVTPPRQHSESSHTDSDSDCDSDAASAVDVKPIQFSPSYTMPALPVIPEQLWIPETPIETPWVTHPLDIFGFQEEPSPSAMYPHYSSFAPLDLTSTSFDPMHNEHSSLELDFSDFEAQVSVSQYEQPCLGSASSTDTASKWHTTLALLPLAVNDDPEGAEAVSRVLGDGLQSLLPYNNLFVDSAERSRQHEARQRAQRCLLKSGYNNHLSRVVTSLWMIQVTLCQGHFDSWGNCLDIVIEWIRDRLGSPSVTVSSLDLDDQRVLSHGVWLDLIATATTQRVPLHIDLYRRILRSTDPVISDCPNRVVLTFVETIALAAIPSHLSQARMKLQQLRESLTLPPDDDSETISTAQVHTAGINLYLETVASRGMIDPPVQDAVEAVCKAVSKTPRRAFAFWVFLAGCHTRDPKRWGSCSSIMNELIQAERGDGALQAALGVMNETYNARKRGGAAPEFWAQRMREQNILLA</sequence>
<protein>
    <recommendedName>
        <fullName evidence="4">Zn(2)-C6 fungal-type domain-containing protein</fullName>
    </recommendedName>
</protein>
<evidence type="ECO:0000313" key="6">
    <source>
        <dbReference type="Proteomes" id="UP000663888"/>
    </source>
</evidence>
<reference evidence="5" key="1">
    <citation type="submission" date="2021-01" db="EMBL/GenBank/DDBJ databases">
        <authorList>
            <person name="Kaushik A."/>
        </authorList>
    </citation>
    <scope>NUCLEOTIDE SEQUENCE</scope>
    <source>
        <strain evidence="5">AG4-R118</strain>
    </source>
</reference>
<dbReference type="CDD" id="cd00067">
    <property type="entry name" value="GAL4"/>
    <property type="match status" value="1"/>
</dbReference>
<feature type="region of interest" description="Disordered" evidence="3">
    <location>
        <begin position="109"/>
        <end position="132"/>
    </location>
</feature>